<dbReference type="PROSITE" id="PS00837">
    <property type="entry name" value="ALADH_PNT_2"/>
    <property type="match status" value="1"/>
</dbReference>
<evidence type="ECO:0000256" key="6">
    <source>
        <dbReference type="ARBA" id="ARBA00022967"/>
    </source>
</evidence>
<keyword evidence="6" id="KW-1278">Translocase</keyword>
<comment type="function">
    <text evidence="1">The transhydrogenation between NADH and NADP is coupled to respiration and ATP hydrolysis and functions as a proton pump across the membrane.</text>
</comment>
<dbReference type="InterPro" id="IPR007698">
    <property type="entry name" value="AlaDH/PNT_NAD(H)-bd"/>
</dbReference>
<dbReference type="RefSeq" id="WP_184391658.1">
    <property type="nucleotide sequence ID" value="NZ_BAAAJD010000126.1"/>
</dbReference>
<accession>A0A7W8VDN0</accession>
<feature type="domain" description="Alanine dehydrogenase/pyridine nucleotide transhydrogenase N-terminal" evidence="10">
    <location>
        <begin position="7"/>
        <end position="140"/>
    </location>
</feature>
<protein>
    <recommendedName>
        <fullName evidence="3">proton-translocating NAD(P)(+) transhydrogenase</fullName>
        <ecNumber evidence="3">7.1.1.1</ecNumber>
    </recommendedName>
</protein>
<evidence type="ECO:0000313" key="12">
    <source>
        <dbReference type="Proteomes" id="UP000572635"/>
    </source>
</evidence>
<dbReference type="SMART" id="SM01002">
    <property type="entry name" value="AlaDh_PNT_C"/>
    <property type="match status" value="1"/>
</dbReference>
<dbReference type="InterPro" id="IPR036291">
    <property type="entry name" value="NAD(P)-bd_dom_sf"/>
</dbReference>
<dbReference type="Pfam" id="PF01262">
    <property type="entry name" value="AlaDh_PNT_C"/>
    <property type="match status" value="1"/>
</dbReference>
<keyword evidence="5" id="KW-0521">NADP</keyword>
<evidence type="ECO:0000256" key="1">
    <source>
        <dbReference type="ARBA" id="ARBA00003943"/>
    </source>
</evidence>
<dbReference type="GO" id="GO:0006740">
    <property type="term" value="P:NADPH regeneration"/>
    <property type="evidence" value="ECO:0007669"/>
    <property type="project" value="TreeGrafter"/>
</dbReference>
<dbReference type="InterPro" id="IPR008143">
    <property type="entry name" value="Ala_DH/PNT_CS2"/>
</dbReference>
<dbReference type="PANTHER" id="PTHR10160:SF19">
    <property type="entry name" value="PROTON-TRANSLOCATING NAD(P)(+) TRANSHYDROGENASE"/>
    <property type="match status" value="1"/>
</dbReference>
<keyword evidence="4" id="KW-0547">Nucleotide-binding</keyword>
<dbReference type="GO" id="GO:0016491">
    <property type="term" value="F:oxidoreductase activity"/>
    <property type="evidence" value="ECO:0007669"/>
    <property type="project" value="UniProtKB-KW"/>
</dbReference>
<proteinExistence type="inferred from homology"/>
<dbReference type="GO" id="GO:0005886">
    <property type="term" value="C:plasma membrane"/>
    <property type="evidence" value="ECO:0007669"/>
    <property type="project" value="TreeGrafter"/>
</dbReference>
<dbReference type="AlphaFoldDB" id="A0A7W8VDN0"/>
<comment type="caution">
    <text evidence="11">The sequence shown here is derived from an EMBL/GenBank/DDBJ whole genome shotgun (WGS) entry which is preliminary data.</text>
</comment>
<dbReference type="Pfam" id="PF05222">
    <property type="entry name" value="AlaDh_PNT_N"/>
    <property type="match status" value="1"/>
</dbReference>
<dbReference type="SUPFAM" id="SSF51735">
    <property type="entry name" value="NAD(P)-binding Rossmann-fold domains"/>
    <property type="match status" value="1"/>
</dbReference>
<dbReference type="EMBL" id="JACHDB010000001">
    <property type="protein sequence ID" value="MBB5432039.1"/>
    <property type="molecule type" value="Genomic_DNA"/>
</dbReference>
<dbReference type="GO" id="GO:0050661">
    <property type="term" value="F:NADP binding"/>
    <property type="evidence" value="ECO:0007669"/>
    <property type="project" value="TreeGrafter"/>
</dbReference>
<dbReference type="GO" id="GO:0008750">
    <property type="term" value="F:proton-translocating NAD(P)+ transhydrogenase activity"/>
    <property type="evidence" value="ECO:0007669"/>
    <property type="project" value="UniProtKB-EC"/>
</dbReference>
<comment type="similarity">
    <text evidence="2">Belongs to the AlaDH/PNT family.</text>
</comment>
<dbReference type="Gene3D" id="3.40.50.720">
    <property type="entry name" value="NAD(P)-binding Rossmann-like Domain"/>
    <property type="match status" value="2"/>
</dbReference>
<dbReference type="Proteomes" id="UP000572635">
    <property type="component" value="Unassembled WGS sequence"/>
</dbReference>
<dbReference type="PANTHER" id="PTHR10160">
    <property type="entry name" value="NAD(P) TRANSHYDROGENASE"/>
    <property type="match status" value="1"/>
</dbReference>
<evidence type="ECO:0000256" key="7">
    <source>
        <dbReference type="ARBA" id="ARBA00023027"/>
    </source>
</evidence>
<dbReference type="SUPFAM" id="SSF52283">
    <property type="entry name" value="Formate/glycerate dehydrogenase catalytic domain-like"/>
    <property type="match status" value="1"/>
</dbReference>
<evidence type="ECO:0000259" key="10">
    <source>
        <dbReference type="SMART" id="SM01003"/>
    </source>
</evidence>
<gene>
    <name evidence="11" type="ORF">HDA36_002123</name>
</gene>
<evidence type="ECO:0000313" key="11">
    <source>
        <dbReference type="EMBL" id="MBB5432039.1"/>
    </source>
</evidence>
<name>A0A7W8VDN0_9ACTN</name>
<evidence type="ECO:0000256" key="2">
    <source>
        <dbReference type="ARBA" id="ARBA00005689"/>
    </source>
</evidence>
<dbReference type="EC" id="7.1.1.1" evidence="3"/>
<keyword evidence="11" id="KW-0560">Oxidoreductase</keyword>
<reference evidence="11 12" key="1">
    <citation type="submission" date="2020-08" db="EMBL/GenBank/DDBJ databases">
        <title>Sequencing the genomes of 1000 actinobacteria strains.</title>
        <authorList>
            <person name="Klenk H.-P."/>
        </authorList>
    </citation>
    <scope>NUCLEOTIDE SEQUENCE [LARGE SCALE GENOMIC DNA]</scope>
    <source>
        <strain evidence="11 12">DSM 44551</strain>
    </source>
</reference>
<keyword evidence="7" id="KW-0520">NAD</keyword>
<comment type="catalytic activity">
    <reaction evidence="8">
        <text>NAD(+) + NADPH + H(+)(in) = NADH + NADP(+) + H(+)(out)</text>
        <dbReference type="Rhea" id="RHEA:47992"/>
        <dbReference type="ChEBI" id="CHEBI:15378"/>
        <dbReference type="ChEBI" id="CHEBI:57540"/>
        <dbReference type="ChEBI" id="CHEBI:57783"/>
        <dbReference type="ChEBI" id="CHEBI:57945"/>
        <dbReference type="ChEBI" id="CHEBI:58349"/>
        <dbReference type="EC" id="7.1.1.1"/>
    </reaction>
</comment>
<evidence type="ECO:0000256" key="8">
    <source>
        <dbReference type="ARBA" id="ARBA00048202"/>
    </source>
</evidence>
<dbReference type="SMART" id="SM01003">
    <property type="entry name" value="AlaDh_PNT_N"/>
    <property type="match status" value="1"/>
</dbReference>
<evidence type="ECO:0000256" key="3">
    <source>
        <dbReference type="ARBA" id="ARBA00012943"/>
    </source>
</evidence>
<sequence>MAALKAGILSTPGQRRVAVVPAGVGALRDAGLEVLVEAGAGAGARFRDEEYTAAGARVLPAEQVRDSADLWLCLTRPDAEVLRGMRSGQAVAGLLRPLADPGLMHQIAGLGATLISLDGLPRTLSRAQPMDALTSQASVAGYKAVITAAAAYDRYLPLLMTAAGVARPAQVLVLGAGVAGLQAIATAHRLGAVVTGYDVRPEAREEIASVGAGVLEADAPGGAGEGGYARALTADEQRAQGGALAGAVGRFDIVVCTAQVPAGRPPLLLGTEALERLRPGAVVVDLAAGPAGGNTELSVPGQTVETANGALVIGAADLADTVPRAASEAYSRNIAALLAHLLDGGRLAVGPDDAPGDEIRAGVLVAHGGRLLRPDVAAAAGTDPASSPVR</sequence>
<evidence type="ECO:0000256" key="5">
    <source>
        <dbReference type="ARBA" id="ARBA00022857"/>
    </source>
</evidence>
<evidence type="ECO:0000256" key="4">
    <source>
        <dbReference type="ARBA" id="ARBA00022741"/>
    </source>
</evidence>
<keyword evidence="12" id="KW-1185">Reference proteome</keyword>
<evidence type="ECO:0000259" key="9">
    <source>
        <dbReference type="SMART" id="SM01002"/>
    </source>
</evidence>
<organism evidence="11 12">
    <name type="scientific">Nocardiopsis composta</name>
    <dbReference type="NCBI Taxonomy" id="157465"/>
    <lineage>
        <taxon>Bacteria</taxon>
        <taxon>Bacillati</taxon>
        <taxon>Actinomycetota</taxon>
        <taxon>Actinomycetes</taxon>
        <taxon>Streptosporangiales</taxon>
        <taxon>Nocardiopsidaceae</taxon>
        <taxon>Nocardiopsis</taxon>
    </lineage>
</organism>
<dbReference type="InterPro" id="IPR007886">
    <property type="entry name" value="AlaDH/PNT_N"/>
</dbReference>
<feature type="domain" description="Alanine dehydrogenase/pyridine nucleotide transhydrogenase NAD(H)-binding" evidence="9">
    <location>
        <begin position="149"/>
        <end position="314"/>
    </location>
</feature>